<dbReference type="GO" id="GO:0000724">
    <property type="term" value="P:double-strand break repair via homologous recombination"/>
    <property type="evidence" value="ECO:0007669"/>
    <property type="project" value="TreeGrafter"/>
</dbReference>
<evidence type="ECO:0000256" key="2">
    <source>
        <dbReference type="ARBA" id="ARBA00023242"/>
    </source>
</evidence>
<dbReference type="Pfam" id="PF08423">
    <property type="entry name" value="Rad51"/>
    <property type="match status" value="1"/>
</dbReference>
<dbReference type="GO" id="GO:0003697">
    <property type="term" value="F:single-stranded DNA binding"/>
    <property type="evidence" value="ECO:0007669"/>
    <property type="project" value="TreeGrafter"/>
</dbReference>
<dbReference type="GO" id="GO:0042148">
    <property type="term" value="P:DNA strand invasion"/>
    <property type="evidence" value="ECO:0007669"/>
    <property type="project" value="TreeGrafter"/>
</dbReference>
<dbReference type="GO" id="GO:0007131">
    <property type="term" value="P:reciprocal meiotic recombination"/>
    <property type="evidence" value="ECO:0007669"/>
    <property type="project" value="TreeGrafter"/>
</dbReference>
<comment type="subcellular location">
    <subcellularLocation>
        <location evidence="1">Nucleus</location>
    </subcellularLocation>
</comment>
<dbReference type="GO" id="GO:0000400">
    <property type="term" value="F:four-way junction DNA binding"/>
    <property type="evidence" value="ECO:0007669"/>
    <property type="project" value="TreeGrafter"/>
</dbReference>
<dbReference type="GO" id="GO:0140664">
    <property type="term" value="F:ATP-dependent DNA damage sensor activity"/>
    <property type="evidence" value="ECO:0007669"/>
    <property type="project" value="InterPro"/>
</dbReference>
<accession>A0AAV2PMF5</accession>
<dbReference type="PANTHER" id="PTHR46457:SF1">
    <property type="entry name" value="DNA REPAIR PROTEIN RAD51 HOMOLOG 4"/>
    <property type="match status" value="1"/>
</dbReference>
<dbReference type="GO" id="GO:0033063">
    <property type="term" value="C:Rad51B-Rad51C-Rad51D-XRCC2 complex"/>
    <property type="evidence" value="ECO:0007669"/>
    <property type="project" value="TreeGrafter"/>
</dbReference>
<dbReference type="PROSITE" id="PS50162">
    <property type="entry name" value="RECA_2"/>
    <property type="match status" value="1"/>
</dbReference>
<dbReference type="InterPro" id="IPR051988">
    <property type="entry name" value="HRR_RAD51_Paralog"/>
</dbReference>
<sequence length="243" mass="26431">MPRFTAGLCPVMTKEVMEKLNAVNIKNAFDFMLKDPEELAKETSVSYKDLQSIRRVIHAHQAAFLTSGTQLLQEAVHSSTIISTGCNSLDQLLGGGLMTGEVLELCGNSGTGKTTICTRLALHTAIIMGFQAIYVDPTASVTSTRLANSLETLMTEKEVTEEALSLVKLVYVASIWELFDLISNLNNAEIVKNDKIKVLIINSLPFLLAPLFSNANKQSLGIMNQLSSLLKTIAAEKQVTKIA</sequence>
<dbReference type="AlphaFoldDB" id="A0AAV2PMF5"/>
<reference evidence="4 5" key="1">
    <citation type="submission" date="2024-05" db="EMBL/GenBank/DDBJ databases">
        <authorList>
            <person name="Wallberg A."/>
        </authorList>
    </citation>
    <scope>NUCLEOTIDE SEQUENCE [LARGE SCALE GENOMIC DNA]</scope>
</reference>
<dbReference type="InterPro" id="IPR020588">
    <property type="entry name" value="RecA_ATP-bd"/>
</dbReference>
<organism evidence="4 5">
    <name type="scientific">Meganyctiphanes norvegica</name>
    <name type="common">Northern krill</name>
    <name type="synonym">Thysanopoda norvegica</name>
    <dbReference type="NCBI Taxonomy" id="48144"/>
    <lineage>
        <taxon>Eukaryota</taxon>
        <taxon>Metazoa</taxon>
        <taxon>Ecdysozoa</taxon>
        <taxon>Arthropoda</taxon>
        <taxon>Crustacea</taxon>
        <taxon>Multicrustacea</taxon>
        <taxon>Malacostraca</taxon>
        <taxon>Eumalacostraca</taxon>
        <taxon>Eucarida</taxon>
        <taxon>Euphausiacea</taxon>
        <taxon>Euphausiidae</taxon>
        <taxon>Meganyctiphanes</taxon>
    </lineage>
</organism>
<dbReference type="Proteomes" id="UP001497623">
    <property type="component" value="Unassembled WGS sequence"/>
</dbReference>
<dbReference type="InterPro" id="IPR027417">
    <property type="entry name" value="P-loop_NTPase"/>
</dbReference>
<feature type="domain" description="RecA family profile 1" evidence="3">
    <location>
        <begin position="78"/>
        <end position="243"/>
    </location>
</feature>
<evidence type="ECO:0000256" key="1">
    <source>
        <dbReference type="ARBA" id="ARBA00004123"/>
    </source>
</evidence>
<evidence type="ECO:0000313" key="5">
    <source>
        <dbReference type="Proteomes" id="UP001497623"/>
    </source>
</evidence>
<dbReference type="EMBL" id="CAXKWB010000263">
    <property type="protein sequence ID" value="CAL4060120.1"/>
    <property type="molecule type" value="Genomic_DNA"/>
</dbReference>
<gene>
    <name evidence="4" type="ORF">MNOR_LOCUS1048</name>
</gene>
<dbReference type="InterPro" id="IPR048943">
    <property type="entry name" value="RAD51D_N"/>
</dbReference>
<protein>
    <recommendedName>
        <fullName evidence="3">RecA family profile 1 domain-containing protein</fullName>
    </recommendedName>
</protein>
<dbReference type="GO" id="GO:0000723">
    <property type="term" value="P:telomere maintenance"/>
    <property type="evidence" value="ECO:0007669"/>
    <property type="project" value="TreeGrafter"/>
</dbReference>
<dbReference type="Pfam" id="PF21794">
    <property type="entry name" value="RAD51D_N"/>
    <property type="match status" value="1"/>
</dbReference>
<dbReference type="GO" id="GO:0005657">
    <property type="term" value="C:replication fork"/>
    <property type="evidence" value="ECO:0007669"/>
    <property type="project" value="TreeGrafter"/>
</dbReference>
<dbReference type="Gene3D" id="3.40.50.300">
    <property type="entry name" value="P-loop containing nucleotide triphosphate hydrolases"/>
    <property type="match status" value="1"/>
</dbReference>
<comment type="caution">
    <text evidence="4">The sequence shown here is derived from an EMBL/GenBank/DDBJ whole genome shotgun (WGS) entry which is preliminary data.</text>
</comment>
<dbReference type="SUPFAM" id="SSF52540">
    <property type="entry name" value="P-loop containing nucleoside triphosphate hydrolases"/>
    <property type="match status" value="1"/>
</dbReference>
<proteinExistence type="predicted"/>
<dbReference type="GO" id="GO:0005524">
    <property type="term" value="F:ATP binding"/>
    <property type="evidence" value="ECO:0007669"/>
    <property type="project" value="InterPro"/>
</dbReference>
<evidence type="ECO:0000259" key="3">
    <source>
        <dbReference type="PROSITE" id="PS50162"/>
    </source>
</evidence>
<keyword evidence="5" id="KW-1185">Reference proteome</keyword>
<name>A0AAV2PMF5_MEGNR</name>
<evidence type="ECO:0000313" key="4">
    <source>
        <dbReference type="EMBL" id="CAL4060120.1"/>
    </source>
</evidence>
<dbReference type="InterPro" id="IPR013632">
    <property type="entry name" value="Rad51_C"/>
</dbReference>
<keyword evidence="2" id="KW-0539">Nucleus</keyword>
<dbReference type="GO" id="GO:0005815">
    <property type="term" value="C:microtubule organizing center"/>
    <property type="evidence" value="ECO:0007669"/>
    <property type="project" value="TreeGrafter"/>
</dbReference>
<dbReference type="PANTHER" id="PTHR46457">
    <property type="entry name" value="DNA REPAIR PROTEIN RAD51 HOMOLOG 4"/>
    <property type="match status" value="1"/>
</dbReference>